<organism evidence="1 2">
    <name type="scientific">Limosilactobacillus vaginalis DSM 5837 = ATCC 49540</name>
    <dbReference type="NCBI Taxonomy" id="1423814"/>
    <lineage>
        <taxon>Bacteria</taxon>
        <taxon>Bacillati</taxon>
        <taxon>Bacillota</taxon>
        <taxon>Bacilli</taxon>
        <taxon>Lactobacillales</taxon>
        <taxon>Lactobacillaceae</taxon>
        <taxon>Limosilactobacillus</taxon>
    </lineage>
</organism>
<dbReference type="STRING" id="1423814.HMPREF0549_1422"/>
<sequence length="39" mass="4653">FGLLAILTWMLYETRLMILRFGIKHCQIQGQIMKSKKNK</sequence>
<name>C2EVD6_9LACO</name>
<dbReference type="HOGENOM" id="CLU_3301285_0_0_9"/>
<dbReference type="EMBL" id="ACGV01000149">
    <property type="protein sequence ID" value="EEJ40123.1"/>
    <property type="molecule type" value="Genomic_DNA"/>
</dbReference>
<reference evidence="1 2" key="1">
    <citation type="submission" date="2009-01" db="EMBL/GenBank/DDBJ databases">
        <authorList>
            <person name="Qin X."/>
            <person name="Bachman B."/>
            <person name="Battles P."/>
            <person name="Bell A."/>
            <person name="Bess C."/>
            <person name="Bickham C."/>
            <person name="Chaboub L."/>
            <person name="Chen D."/>
            <person name="Coyle M."/>
            <person name="Deiros D.R."/>
            <person name="Dinh H."/>
            <person name="Forbes L."/>
            <person name="Fowler G."/>
            <person name="Francisco L."/>
            <person name="Fu Q."/>
            <person name="Gubbala S."/>
            <person name="Hale W."/>
            <person name="Han Y."/>
            <person name="Hemphill L."/>
            <person name="Highlander S.K."/>
            <person name="Hirani K."/>
            <person name="Hogues M."/>
            <person name="Jackson L."/>
            <person name="Jakkamsetti A."/>
            <person name="Javaid M."/>
            <person name="Jiang H."/>
            <person name="Korchina V."/>
            <person name="Kovar C."/>
            <person name="Lara F."/>
            <person name="Lee S."/>
            <person name="Mata R."/>
            <person name="Mathew T."/>
            <person name="Moen C."/>
            <person name="Morales K."/>
            <person name="Munidasa M."/>
            <person name="Nazareth L."/>
            <person name="Ngo R."/>
            <person name="Nguyen L."/>
            <person name="Okwuonu G."/>
            <person name="Ongeri F."/>
            <person name="Patil S."/>
            <person name="Petrosino J."/>
            <person name="Pham C."/>
            <person name="Pham P."/>
            <person name="Pu L.-L."/>
            <person name="Puazo M."/>
            <person name="Raj R."/>
            <person name="Reid J."/>
            <person name="Rouhana J."/>
            <person name="Saada N."/>
            <person name="Shang Y."/>
            <person name="Simmons D."/>
            <person name="Thornton R."/>
            <person name="Warren J."/>
            <person name="Weissenberger G."/>
            <person name="Zhang J."/>
            <person name="Zhang L."/>
            <person name="Zhou C."/>
            <person name="Zhu D."/>
            <person name="Muzny D."/>
            <person name="Worley K."/>
            <person name="Gibbs R."/>
        </authorList>
    </citation>
    <scope>NUCLEOTIDE SEQUENCE [LARGE SCALE GENOMIC DNA]</scope>
    <source>
        <strain evidence="1 2">ATCC 49540</strain>
    </source>
</reference>
<dbReference type="Proteomes" id="UP000004483">
    <property type="component" value="Unassembled WGS sequence"/>
</dbReference>
<proteinExistence type="predicted"/>
<dbReference type="AlphaFoldDB" id="C2EVD6"/>
<protein>
    <submittedName>
        <fullName evidence="1">Uncharacterized protein</fullName>
    </submittedName>
</protein>
<evidence type="ECO:0000313" key="2">
    <source>
        <dbReference type="Proteomes" id="UP000004483"/>
    </source>
</evidence>
<comment type="caution">
    <text evidence="1">The sequence shown here is derived from an EMBL/GenBank/DDBJ whole genome shotgun (WGS) entry which is preliminary data.</text>
</comment>
<accession>C2EVD6</accession>
<feature type="non-terminal residue" evidence="1">
    <location>
        <position position="1"/>
    </location>
</feature>
<evidence type="ECO:0000313" key="1">
    <source>
        <dbReference type="EMBL" id="EEJ40123.1"/>
    </source>
</evidence>
<gene>
    <name evidence="1" type="ORF">HMPREF0549_1422</name>
</gene>